<gene>
    <name evidence="4" type="ORF">OLC1_LOCUS12973</name>
</gene>
<feature type="compositionally biased region" description="Acidic residues" evidence="1">
    <location>
        <begin position="360"/>
        <end position="398"/>
    </location>
</feature>
<name>A0AAV1DA66_OLDCO</name>
<dbReference type="AlphaFoldDB" id="A0AAV1DA66"/>
<proteinExistence type="predicted"/>
<dbReference type="Proteomes" id="UP001161247">
    <property type="component" value="Chromosome 4"/>
</dbReference>
<dbReference type="GO" id="GO:0004386">
    <property type="term" value="F:helicase activity"/>
    <property type="evidence" value="ECO:0007669"/>
    <property type="project" value="InterPro"/>
</dbReference>
<evidence type="ECO:0000313" key="5">
    <source>
        <dbReference type="Proteomes" id="UP001161247"/>
    </source>
</evidence>
<dbReference type="Pfam" id="PF13086">
    <property type="entry name" value="AAA_11"/>
    <property type="match status" value="1"/>
</dbReference>
<evidence type="ECO:0000259" key="3">
    <source>
        <dbReference type="Pfam" id="PF13087"/>
    </source>
</evidence>
<accession>A0AAV1DA66</accession>
<dbReference type="SUPFAM" id="SSF52540">
    <property type="entry name" value="P-loop containing nucleoside triphosphate hydrolases"/>
    <property type="match status" value="1"/>
</dbReference>
<dbReference type="InterPro" id="IPR047187">
    <property type="entry name" value="SF1_C_Upf1"/>
</dbReference>
<dbReference type="CDD" id="cd18042">
    <property type="entry name" value="DEXXQc_SETX"/>
    <property type="match status" value="1"/>
</dbReference>
<dbReference type="InterPro" id="IPR027417">
    <property type="entry name" value="P-loop_NTPase"/>
</dbReference>
<keyword evidence="5" id="KW-1185">Reference proteome</keyword>
<dbReference type="CDD" id="cd18808">
    <property type="entry name" value="SF1_C_Upf1"/>
    <property type="match status" value="1"/>
</dbReference>
<dbReference type="EMBL" id="OX459121">
    <property type="protein sequence ID" value="CAI9103935.1"/>
    <property type="molecule type" value="Genomic_DNA"/>
</dbReference>
<sequence>MQVEQKLAGMDSQSGDKQKQGGTLKDKDSIRASLVEEAVIVFSTLSFSGSHVFSKLNRGFDVVIIDEAAQAVEPATLVPLANGCKQVFLVGDPVQLPATVISTVAEKFGYGMSLFKRFQRAGYPVQMLRTQYRMHPDIRCFPSKEFYDNALEDGLDVRIQTKRSWHEYRCFGPFSFFDIHEGKESQPSGSGSWVNYDEVEFVLAMYHKLVTRYPELKSSSKLAVITPYRNQVKLFRDKFKETFGTESEKDVDIGTIDGFQGREKDVAIFSCVRASKEGGIGFVADFRRMNVGITRARSSVLVVGSAATLKRDEHWKNLVESAEKGNAIFKVSKPYPYFFSDSNLKTFEVKKAMPERFEAGPEDMAVDGAPDLDEMVQAEEPDWGEAGDGEGFDGGYDD</sequence>
<feature type="region of interest" description="Disordered" evidence="1">
    <location>
        <begin position="1"/>
        <end position="24"/>
    </location>
</feature>
<dbReference type="FunFam" id="3.40.50.300:FF:002371">
    <property type="entry name" value="Predicted protein"/>
    <property type="match status" value="1"/>
</dbReference>
<dbReference type="InterPro" id="IPR041679">
    <property type="entry name" value="DNA2/NAM7-like_C"/>
</dbReference>
<evidence type="ECO:0000313" key="4">
    <source>
        <dbReference type="EMBL" id="CAI9103935.1"/>
    </source>
</evidence>
<feature type="region of interest" description="Disordered" evidence="1">
    <location>
        <begin position="358"/>
        <end position="398"/>
    </location>
</feature>
<feature type="compositionally biased region" description="Basic and acidic residues" evidence="1">
    <location>
        <begin position="14"/>
        <end position="24"/>
    </location>
</feature>
<evidence type="ECO:0000256" key="1">
    <source>
        <dbReference type="SAM" id="MobiDB-lite"/>
    </source>
</evidence>
<dbReference type="PANTHER" id="PTHR10887:SF538">
    <property type="entry name" value="HELICASE MAGATAMA 3-RELATED"/>
    <property type="match status" value="1"/>
</dbReference>
<evidence type="ECO:0000259" key="2">
    <source>
        <dbReference type="Pfam" id="PF13086"/>
    </source>
</evidence>
<dbReference type="PANTHER" id="PTHR10887">
    <property type="entry name" value="DNA2/NAM7 HELICASE FAMILY"/>
    <property type="match status" value="1"/>
</dbReference>
<dbReference type="InterPro" id="IPR045055">
    <property type="entry name" value="DNA2/NAM7-like"/>
</dbReference>
<reference evidence="4" key="1">
    <citation type="submission" date="2023-03" db="EMBL/GenBank/DDBJ databases">
        <authorList>
            <person name="Julca I."/>
        </authorList>
    </citation>
    <scope>NUCLEOTIDE SEQUENCE</scope>
</reference>
<feature type="domain" description="DNA2/NAM7 helicase helicase" evidence="2">
    <location>
        <begin position="7"/>
        <end position="102"/>
    </location>
</feature>
<feature type="domain" description="DNA2/NAM7 helicase-like C-terminal" evidence="3">
    <location>
        <begin position="110"/>
        <end position="306"/>
    </location>
</feature>
<organism evidence="4 5">
    <name type="scientific">Oldenlandia corymbosa var. corymbosa</name>
    <dbReference type="NCBI Taxonomy" id="529605"/>
    <lineage>
        <taxon>Eukaryota</taxon>
        <taxon>Viridiplantae</taxon>
        <taxon>Streptophyta</taxon>
        <taxon>Embryophyta</taxon>
        <taxon>Tracheophyta</taxon>
        <taxon>Spermatophyta</taxon>
        <taxon>Magnoliopsida</taxon>
        <taxon>eudicotyledons</taxon>
        <taxon>Gunneridae</taxon>
        <taxon>Pentapetalae</taxon>
        <taxon>asterids</taxon>
        <taxon>lamiids</taxon>
        <taxon>Gentianales</taxon>
        <taxon>Rubiaceae</taxon>
        <taxon>Rubioideae</taxon>
        <taxon>Spermacoceae</taxon>
        <taxon>Hedyotis-Oldenlandia complex</taxon>
        <taxon>Oldenlandia</taxon>
    </lineage>
</organism>
<dbReference type="Gene3D" id="3.40.50.300">
    <property type="entry name" value="P-loop containing nucleotide triphosphate hydrolases"/>
    <property type="match status" value="2"/>
</dbReference>
<protein>
    <submittedName>
        <fullName evidence="4">OLC1v1002531C1</fullName>
    </submittedName>
</protein>
<dbReference type="Pfam" id="PF13087">
    <property type="entry name" value="AAA_12"/>
    <property type="match status" value="1"/>
</dbReference>
<dbReference type="InterPro" id="IPR041677">
    <property type="entry name" value="DNA2/NAM7_AAA_11"/>
</dbReference>